<dbReference type="OrthoDB" id="8803347at2759"/>
<feature type="compositionally biased region" description="Polar residues" evidence="1">
    <location>
        <begin position="33"/>
        <end position="52"/>
    </location>
</feature>
<dbReference type="Pfam" id="PF10523">
    <property type="entry name" value="BEN"/>
    <property type="match status" value="1"/>
</dbReference>
<dbReference type="AlphaFoldDB" id="Q4RTG4"/>
<reference evidence="3" key="2">
    <citation type="submission" date="2004-02" db="EMBL/GenBank/DDBJ databases">
        <authorList>
            <consortium name="Genoscope"/>
            <consortium name="Whitehead Institute Centre for Genome Research"/>
        </authorList>
    </citation>
    <scope>NUCLEOTIDE SEQUENCE</scope>
</reference>
<feature type="domain" description="BEN" evidence="2">
    <location>
        <begin position="255"/>
        <end position="363"/>
    </location>
</feature>
<dbReference type="CDD" id="cd14686">
    <property type="entry name" value="bZIP"/>
    <property type="match status" value="1"/>
</dbReference>
<dbReference type="EMBL" id="CAAE01014998">
    <property type="protein sequence ID" value="CAG08318.1"/>
    <property type="molecule type" value="Genomic_DNA"/>
</dbReference>
<proteinExistence type="predicted"/>
<dbReference type="PANTHER" id="PTHR35082:SF1">
    <property type="entry name" value="BEN DOMAIN-CONTAINING PROTEIN 4"/>
    <property type="match status" value="1"/>
</dbReference>
<dbReference type="PANTHER" id="PTHR35082">
    <property type="entry name" value="BEN DOMAIN-CONTAINING PROTEIN 4"/>
    <property type="match status" value="1"/>
</dbReference>
<gene>
    <name evidence="3" type="ORF">GSTENG00029264001</name>
</gene>
<dbReference type="InterPro" id="IPR018379">
    <property type="entry name" value="BEN_domain"/>
</dbReference>
<dbReference type="GO" id="GO:0003677">
    <property type="term" value="F:DNA binding"/>
    <property type="evidence" value="ECO:0007669"/>
    <property type="project" value="InterPro"/>
</dbReference>
<evidence type="ECO:0000256" key="1">
    <source>
        <dbReference type="SAM" id="MobiDB-lite"/>
    </source>
</evidence>
<feature type="region of interest" description="Disordered" evidence="1">
    <location>
        <begin position="90"/>
        <end position="133"/>
    </location>
</feature>
<dbReference type="InterPro" id="IPR038950">
    <property type="entry name" value="BEND4"/>
</dbReference>
<comment type="caution">
    <text evidence="3">The sequence shown here is derived from an EMBL/GenBank/DDBJ whole genome shotgun (WGS) entry which is preliminary data.</text>
</comment>
<dbReference type="KEGG" id="tng:GSTEN00029264G001"/>
<organism evidence="3">
    <name type="scientific">Tetraodon nigroviridis</name>
    <name type="common">Spotted green pufferfish</name>
    <name type="synonym">Chelonodon nigroviridis</name>
    <dbReference type="NCBI Taxonomy" id="99883"/>
    <lineage>
        <taxon>Eukaryota</taxon>
        <taxon>Metazoa</taxon>
        <taxon>Chordata</taxon>
        <taxon>Craniata</taxon>
        <taxon>Vertebrata</taxon>
        <taxon>Euteleostomi</taxon>
        <taxon>Actinopterygii</taxon>
        <taxon>Neopterygii</taxon>
        <taxon>Teleostei</taxon>
        <taxon>Neoteleostei</taxon>
        <taxon>Acanthomorphata</taxon>
        <taxon>Eupercaria</taxon>
        <taxon>Tetraodontiformes</taxon>
        <taxon>Tetradontoidea</taxon>
        <taxon>Tetraodontidae</taxon>
        <taxon>Tetraodon</taxon>
    </lineage>
</organism>
<protein>
    <submittedName>
        <fullName evidence="3">(spotted green pufferfish) hypothetical protein</fullName>
    </submittedName>
</protein>
<sequence length="405" mass="45059">MPTSTSAPAVSAAAAAAQHQHRGGAEPRFSPDCTYSISSEVDEGTQPSYSSPNQTSAILRIFTDSLQNYLLSGSEQRRQLLAAHLEKDQCAPAEPGSGVSPLRHGLGGWGSPTPSESYGHPSSTLPEEEEEEEESCCPRCLELEQEVLSLQQENEDLRARLENIPVPCQNVLDYFKNVLEFNSQLVQTLPEEQLTEDEERQAVFEVCLVLTINLEQNTHLKVFLTEVWWLKPDPALSPPHSTTPTLQGSKQLLENYPLFITNKQWDEAVNSSKKDGRRLLRYLIRFVFTTDELKFSCGLGKRKRSVHSGDSGLERRPLNPVKVSCLREFIRMHCASNPDWWMPSEEQINKVFSDAVGHARQGRAVGTFLCSSGSSTSSSLYTDAFDGHLSQDELYLKGCQNGPSD</sequence>
<evidence type="ECO:0000313" key="3">
    <source>
        <dbReference type="EMBL" id="CAG08318.1"/>
    </source>
</evidence>
<accession>Q4RTG4</accession>
<feature type="compositionally biased region" description="Low complexity" evidence="1">
    <location>
        <begin position="1"/>
        <end position="17"/>
    </location>
</feature>
<name>Q4RTG4_TETNG</name>
<dbReference type="PROSITE" id="PS51457">
    <property type="entry name" value="BEN"/>
    <property type="match status" value="1"/>
</dbReference>
<reference evidence="3" key="1">
    <citation type="journal article" date="2004" name="Nature">
        <title>Genome duplication in the teleost fish Tetraodon nigroviridis reveals the early vertebrate proto-karyotype.</title>
        <authorList>
            <person name="Jaillon O."/>
            <person name="Aury J.-M."/>
            <person name="Brunet F."/>
            <person name="Petit J.-L."/>
            <person name="Stange-Thomann N."/>
            <person name="Mauceli E."/>
            <person name="Bouneau L."/>
            <person name="Fischer C."/>
            <person name="Ozouf-Costaz C."/>
            <person name="Bernot A."/>
            <person name="Nicaud S."/>
            <person name="Jaffe D."/>
            <person name="Fisher S."/>
            <person name="Lutfalla G."/>
            <person name="Dossat C."/>
            <person name="Segurens B."/>
            <person name="Dasilva C."/>
            <person name="Salanoubat M."/>
            <person name="Levy M."/>
            <person name="Boudet N."/>
            <person name="Castellano S."/>
            <person name="Anthouard V."/>
            <person name="Jubin C."/>
            <person name="Castelli V."/>
            <person name="Katinka M."/>
            <person name="Vacherie B."/>
            <person name="Biemont C."/>
            <person name="Skalli Z."/>
            <person name="Cattolico L."/>
            <person name="Poulain J."/>
            <person name="De Berardinis V."/>
            <person name="Cruaud C."/>
            <person name="Duprat S."/>
            <person name="Brottier P."/>
            <person name="Coutanceau J.-P."/>
            <person name="Gouzy J."/>
            <person name="Parra G."/>
            <person name="Lardier G."/>
            <person name="Chapple C."/>
            <person name="McKernan K.J."/>
            <person name="McEwan P."/>
            <person name="Bosak S."/>
            <person name="Kellis M."/>
            <person name="Volff J.-N."/>
            <person name="Guigo R."/>
            <person name="Zody M.C."/>
            <person name="Mesirov J."/>
            <person name="Lindblad-Toh K."/>
            <person name="Birren B."/>
            <person name="Nusbaum C."/>
            <person name="Kahn D."/>
            <person name="Robinson-Rechavi M."/>
            <person name="Laudet V."/>
            <person name="Schachter V."/>
            <person name="Quetier F."/>
            <person name="Saurin W."/>
            <person name="Scarpelli C."/>
            <person name="Wincker P."/>
            <person name="Lander E.S."/>
            <person name="Weissenbach J."/>
            <person name="Roest Crollius H."/>
        </authorList>
    </citation>
    <scope>NUCLEOTIDE SEQUENCE [LARGE SCALE GENOMIC DNA]</scope>
</reference>
<evidence type="ECO:0000259" key="2">
    <source>
        <dbReference type="PROSITE" id="PS51457"/>
    </source>
</evidence>
<feature type="region of interest" description="Disordered" evidence="1">
    <location>
        <begin position="1"/>
        <end position="52"/>
    </location>
</feature>
<dbReference type="SMART" id="SM01025">
    <property type="entry name" value="BEN"/>
    <property type="match status" value="1"/>
</dbReference>